<proteinExistence type="predicted"/>
<feature type="transmembrane region" description="Helical" evidence="1">
    <location>
        <begin position="37"/>
        <end position="58"/>
    </location>
</feature>
<keyword evidence="1" id="KW-0812">Transmembrane</keyword>
<reference evidence="3" key="1">
    <citation type="submission" date="2016-04" db="EMBL/GenBank/DDBJ databases">
        <authorList>
            <person name="Tagini F."/>
        </authorList>
    </citation>
    <scope>NUCLEOTIDE SEQUENCE [LARGE SCALE GENOMIC DNA]</scope>
    <source>
        <strain evidence="3">CHUV0807</strain>
    </source>
</reference>
<name>A0A1C3H1Y4_9GAMM</name>
<sequence>MAQKTPDAPEPAPLKPCTPLVGGLIVLAALLHQATHGYGSAICLLLIVIVMGGQALMLHQIRRDFATIAAAKAAFEADGDPAHLDTIDHIALRILHENKLLTAESKTRLQRWRAYVAEQQTPRHGA</sequence>
<dbReference type="Proteomes" id="UP000190837">
    <property type="component" value="Unassembled WGS sequence"/>
</dbReference>
<dbReference type="RefSeq" id="WP_079538861.1">
    <property type="nucleotide sequence ID" value="NZ_CP171111.1"/>
</dbReference>
<keyword evidence="1" id="KW-1133">Transmembrane helix</keyword>
<gene>
    <name evidence="2" type="ORF">CHUV0807_0145</name>
</gene>
<protein>
    <submittedName>
        <fullName evidence="2">Methyl-accepting chemotaxis protein</fullName>
    </submittedName>
</protein>
<evidence type="ECO:0000313" key="3">
    <source>
        <dbReference type="Proteomes" id="UP000190837"/>
    </source>
</evidence>
<evidence type="ECO:0000256" key="1">
    <source>
        <dbReference type="SAM" id="Phobius"/>
    </source>
</evidence>
<organism evidence="2 3">
    <name type="scientific">Cardiobacterium hominis</name>
    <dbReference type="NCBI Taxonomy" id="2718"/>
    <lineage>
        <taxon>Bacteria</taxon>
        <taxon>Pseudomonadati</taxon>
        <taxon>Pseudomonadota</taxon>
        <taxon>Gammaproteobacteria</taxon>
        <taxon>Cardiobacteriales</taxon>
        <taxon>Cardiobacteriaceae</taxon>
        <taxon>Cardiobacterium</taxon>
    </lineage>
</organism>
<accession>A0A1C3H1Y4</accession>
<dbReference type="EMBL" id="FKLO01000012">
    <property type="protein sequence ID" value="SAM57081.1"/>
    <property type="molecule type" value="Genomic_DNA"/>
</dbReference>
<keyword evidence="1" id="KW-0472">Membrane</keyword>
<dbReference type="AlphaFoldDB" id="A0A1C3H1Y4"/>
<evidence type="ECO:0000313" key="2">
    <source>
        <dbReference type="EMBL" id="SAM57081.1"/>
    </source>
</evidence>